<accession>A0A1L8QVM6</accession>
<keyword evidence="2" id="KW-1185">Reference proteome</keyword>
<sequence>MGLRMKRFKEVVSELHESGKFEYVKMYESREELLQDLRLQYPRISYDSFDDSIDKDKKVFALMMIEAKKSRYNLYSESDIATLESLLEKGTRLY</sequence>
<reference evidence="1 2" key="1">
    <citation type="submission" date="2014-12" db="EMBL/GenBank/DDBJ databases">
        <title>Draft genome sequences of 29 type strains of Enterococci.</title>
        <authorList>
            <person name="Zhong Z."/>
            <person name="Sun Z."/>
            <person name="Liu W."/>
            <person name="Zhang W."/>
            <person name="Zhang H."/>
        </authorList>
    </citation>
    <scope>NUCLEOTIDE SEQUENCE [LARGE SCALE GENOMIC DNA]</scope>
    <source>
        <strain evidence="1 2">DSM 17690</strain>
    </source>
</reference>
<gene>
    <name evidence="1" type="ORF">RU93_GL001551</name>
</gene>
<proteinExistence type="predicted"/>
<name>A0A1L8QVM6_9ENTE</name>
<protein>
    <submittedName>
        <fullName evidence="1">Uncharacterized protein</fullName>
    </submittedName>
</protein>
<evidence type="ECO:0000313" key="1">
    <source>
        <dbReference type="EMBL" id="OJG11556.1"/>
    </source>
</evidence>
<dbReference type="Proteomes" id="UP000182149">
    <property type="component" value="Unassembled WGS sequence"/>
</dbReference>
<dbReference type="EMBL" id="JXKD01000003">
    <property type="protein sequence ID" value="OJG11556.1"/>
    <property type="molecule type" value="Genomic_DNA"/>
</dbReference>
<organism evidence="1 2">
    <name type="scientific">Enterococcus aquimarinus</name>
    <dbReference type="NCBI Taxonomy" id="328396"/>
    <lineage>
        <taxon>Bacteria</taxon>
        <taxon>Bacillati</taxon>
        <taxon>Bacillota</taxon>
        <taxon>Bacilli</taxon>
        <taxon>Lactobacillales</taxon>
        <taxon>Enterococcaceae</taxon>
        <taxon>Enterococcus</taxon>
    </lineage>
</organism>
<comment type="caution">
    <text evidence="1">The sequence shown here is derived from an EMBL/GenBank/DDBJ whole genome shotgun (WGS) entry which is preliminary data.</text>
</comment>
<dbReference type="AlphaFoldDB" id="A0A1L8QVM6"/>
<evidence type="ECO:0000313" key="2">
    <source>
        <dbReference type="Proteomes" id="UP000182149"/>
    </source>
</evidence>